<evidence type="ECO:0000256" key="1">
    <source>
        <dbReference type="SAM" id="MobiDB-lite"/>
    </source>
</evidence>
<keyword evidence="2" id="KW-0808">Transferase</keyword>
<dbReference type="PANTHER" id="PTHR36837">
    <property type="entry name" value="POLY(3-HYDROXYALKANOATE) POLYMERASE SUBUNIT PHAC"/>
    <property type="match status" value="1"/>
</dbReference>
<sequence>MVPGTDPDPALLGYRRDMDLVPKPHQLVAAAGTLGRRVLRGGVADLRPHPRTTVHEDDLATVHHYRPGSAHTDGDPVLLVASLAAPDLAYDLRRGCSLVEHLVGGGRPTYLVEYGRVPFRDRDLALAPFVTEAVTTAVRETSAHAGGRPVHLVGWSLGGTMALLAAAHDADLPLASVTVLGSPVDTDLVPMVAPARPLIDPTEGGGLLRQGYRALGGTPPLASWAVQLPPVQRLVARPLALAVHVDDGEYWAQLQAVERFRRRMEAYPGRAYGQLYHRFLGGTGLASGTYAADGLEVDLADVAVPVLVVAGANDRIAPVAAVKAVEPLLTGAPQTRFEIVPGGHLGLLTGRAAATTTWPALDEWLDETSGDVAPGDPGVIGTSPRRRYGSGGSRSLAP</sequence>
<dbReference type="Proteomes" id="UP000679307">
    <property type="component" value="Chromosome"/>
</dbReference>
<accession>A0ABX8EIQ4</accession>
<organism evidence="2 3">
    <name type="scientific">Nocardioides aquaticus</name>
    <dbReference type="NCBI Taxonomy" id="160826"/>
    <lineage>
        <taxon>Bacteria</taxon>
        <taxon>Bacillati</taxon>
        <taxon>Actinomycetota</taxon>
        <taxon>Actinomycetes</taxon>
        <taxon>Propionibacteriales</taxon>
        <taxon>Nocardioidaceae</taxon>
        <taxon>Nocardioides</taxon>
    </lineage>
</organism>
<keyword evidence="2" id="KW-0012">Acyltransferase</keyword>
<evidence type="ECO:0000313" key="3">
    <source>
        <dbReference type="Proteomes" id="UP000679307"/>
    </source>
</evidence>
<protein>
    <submittedName>
        <fullName evidence="2">Poly(3-hydroxyalkanoate) polymerase subunit PhaC</fullName>
        <ecNumber evidence="2">2.3.1.-</ecNumber>
    </submittedName>
</protein>
<dbReference type="EC" id="2.3.1.-" evidence="2"/>
<dbReference type="InterPro" id="IPR051321">
    <property type="entry name" value="PHA/PHB_synthase"/>
</dbReference>
<proteinExistence type="predicted"/>
<name>A0ABX8EIQ4_9ACTN</name>
<dbReference type="EMBL" id="CP075371">
    <property type="protein sequence ID" value="QVT78558.1"/>
    <property type="molecule type" value="Genomic_DNA"/>
</dbReference>
<feature type="region of interest" description="Disordered" evidence="1">
    <location>
        <begin position="366"/>
        <end position="398"/>
    </location>
</feature>
<dbReference type="GO" id="GO:0016746">
    <property type="term" value="F:acyltransferase activity"/>
    <property type="evidence" value="ECO:0007669"/>
    <property type="project" value="UniProtKB-KW"/>
</dbReference>
<evidence type="ECO:0000313" key="2">
    <source>
        <dbReference type="EMBL" id="QVT78558.1"/>
    </source>
</evidence>
<reference evidence="2 3" key="1">
    <citation type="submission" date="2021-05" db="EMBL/GenBank/DDBJ databases">
        <title>Complete genome of Nocardioides aquaticus KCTC 9944T isolated from meromictic and hypersaline Ekho Lake, Antarctica.</title>
        <authorList>
            <person name="Hwang K."/>
            <person name="Kim K.M."/>
            <person name="Choe H."/>
        </authorList>
    </citation>
    <scope>NUCLEOTIDE SEQUENCE [LARGE SCALE GENOMIC DNA]</scope>
    <source>
        <strain evidence="2 3">KCTC 9944</strain>
    </source>
</reference>
<gene>
    <name evidence="2" type="primary">phaC_1</name>
    <name evidence="2" type="ORF">ENKNEFLB_00936</name>
</gene>
<keyword evidence="3" id="KW-1185">Reference proteome</keyword>
<dbReference type="PANTHER" id="PTHR36837:SF2">
    <property type="entry name" value="POLY(3-HYDROXYALKANOATE) POLYMERASE SUBUNIT PHAC"/>
    <property type="match status" value="1"/>
</dbReference>